<dbReference type="Proteomes" id="UP000801492">
    <property type="component" value="Unassembled WGS sequence"/>
</dbReference>
<evidence type="ECO:0000313" key="2">
    <source>
        <dbReference type="EMBL" id="KAF2891432.1"/>
    </source>
</evidence>
<dbReference type="PANTHER" id="PTHR11161">
    <property type="entry name" value="O-ACYLTRANSFERASE"/>
    <property type="match status" value="1"/>
</dbReference>
<dbReference type="PANTHER" id="PTHR11161:SF0">
    <property type="entry name" value="O-ACYLTRANSFERASE LIKE PROTEIN"/>
    <property type="match status" value="1"/>
</dbReference>
<organism evidence="2 3">
    <name type="scientific">Ignelater luminosus</name>
    <name type="common">Cucubano</name>
    <name type="synonym">Pyrophorus luminosus</name>
    <dbReference type="NCBI Taxonomy" id="2038154"/>
    <lineage>
        <taxon>Eukaryota</taxon>
        <taxon>Metazoa</taxon>
        <taxon>Ecdysozoa</taxon>
        <taxon>Arthropoda</taxon>
        <taxon>Hexapoda</taxon>
        <taxon>Insecta</taxon>
        <taxon>Pterygota</taxon>
        <taxon>Neoptera</taxon>
        <taxon>Endopterygota</taxon>
        <taxon>Coleoptera</taxon>
        <taxon>Polyphaga</taxon>
        <taxon>Elateriformia</taxon>
        <taxon>Elateroidea</taxon>
        <taxon>Elateridae</taxon>
        <taxon>Agrypninae</taxon>
        <taxon>Pyrophorini</taxon>
        <taxon>Ignelater</taxon>
    </lineage>
</organism>
<keyword evidence="3" id="KW-1185">Reference proteome</keyword>
<name>A0A8K0G7H6_IGNLU</name>
<dbReference type="AlphaFoldDB" id="A0A8K0G7H6"/>
<evidence type="ECO:0000313" key="3">
    <source>
        <dbReference type="Proteomes" id="UP000801492"/>
    </source>
</evidence>
<keyword evidence="1" id="KW-1133">Transmembrane helix</keyword>
<dbReference type="OrthoDB" id="118951at2759"/>
<reference evidence="2" key="1">
    <citation type="submission" date="2019-08" db="EMBL/GenBank/DDBJ databases">
        <title>The genome of the North American firefly Photinus pyralis.</title>
        <authorList>
            <consortium name="Photinus pyralis genome working group"/>
            <person name="Fallon T.R."/>
            <person name="Sander Lower S.E."/>
            <person name="Weng J.-K."/>
        </authorList>
    </citation>
    <scope>NUCLEOTIDE SEQUENCE</scope>
    <source>
        <strain evidence="2">TRF0915ILg1</strain>
        <tissue evidence="2">Whole body</tissue>
    </source>
</reference>
<evidence type="ECO:0000256" key="1">
    <source>
        <dbReference type="SAM" id="Phobius"/>
    </source>
</evidence>
<accession>A0A8K0G7H6</accession>
<sequence>MALVRPSWALAISWIILACVTGYGGPANKFLSWPIFQIISKLTYSMYLTHFAVIGVVAAQMVTPPVFTNFQMLYGFWGDFMVTLAVSTVLSLAFELPVTAIEKCLSRRSVANVERP</sequence>
<dbReference type="InterPro" id="IPR052728">
    <property type="entry name" value="O2_lipid_transport_reg"/>
</dbReference>
<dbReference type="PROSITE" id="PS51257">
    <property type="entry name" value="PROKAR_LIPOPROTEIN"/>
    <property type="match status" value="1"/>
</dbReference>
<comment type="caution">
    <text evidence="2">The sequence shown here is derived from an EMBL/GenBank/DDBJ whole genome shotgun (WGS) entry which is preliminary data.</text>
</comment>
<feature type="transmembrane region" description="Helical" evidence="1">
    <location>
        <begin position="74"/>
        <end position="98"/>
    </location>
</feature>
<dbReference type="EMBL" id="VTPC01032280">
    <property type="protein sequence ID" value="KAF2891432.1"/>
    <property type="molecule type" value="Genomic_DNA"/>
</dbReference>
<feature type="transmembrane region" description="Helical" evidence="1">
    <location>
        <begin position="44"/>
        <end position="62"/>
    </location>
</feature>
<evidence type="ECO:0008006" key="4">
    <source>
        <dbReference type="Google" id="ProtNLM"/>
    </source>
</evidence>
<keyword evidence="1" id="KW-0812">Transmembrane</keyword>
<protein>
    <recommendedName>
        <fullName evidence="4">Acyltransferase 3 domain-containing protein</fullName>
    </recommendedName>
</protein>
<proteinExistence type="predicted"/>
<gene>
    <name evidence="2" type="ORF">ILUMI_14741</name>
</gene>
<feature type="transmembrane region" description="Helical" evidence="1">
    <location>
        <begin position="6"/>
        <end position="24"/>
    </location>
</feature>
<keyword evidence="1" id="KW-0472">Membrane</keyword>